<dbReference type="InterPro" id="IPR001962">
    <property type="entry name" value="Asn_synthase"/>
</dbReference>
<dbReference type="Pfam" id="PF00733">
    <property type="entry name" value="Asn_synthase"/>
    <property type="match status" value="1"/>
</dbReference>
<evidence type="ECO:0000256" key="3">
    <source>
        <dbReference type="ARBA" id="ARBA00012737"/>
    </source>
</evidence>
<feature type="domain" description="Glutamine amidotransferase type-2" evidence="11">
    <location>
        <begin position="2"/>
        <end position="219"/>
    </location>
</feature>
<dbReference type="RefSeq" id="WP_133796217.1">
    <property type="nucleotide sequence ID" value="NZ_SOCA01000006.1"/>
</dbReference>
<organism evidence="12 13">
    <name type="scientific">Prosthecobacter fusiformis</name>
    <dbReference type="NCBI Taxonomy" id="48464"/>
    <lineage>
        <taxon>Bacteria</taxon>
        <taxon>Pseudomonadati</taxon>
        <taxon>Verrucomicrobiota</taxon>
        <taxon>Verrucomicrobiia</taxon>
        <taxon>Verrucomicrobiales</taxon>
        <taxon>Verrucomicrobiaceae</taxon>
        <taxon>Prosthecobacter</taxon>
    </lineage>
</organism>
<dbReference type="InterPro" id="IPR051786">
    <property type="entry name" value="ASN_synthetase/amidase"/>
</dbReference>
<dbReference type="InterPro" id="IPR014729">
    <property type="entry name" value="Rossmann-like_a/b/a_fold"/>
</dbReference>
<dbReference type="SUPFAM" id="SSF52402">
    <property type="entry name" value="Adenine nucleotide alpha hydrolases-like"/>
    <property type="match status" value="1"/>
</dbReference>
<comment type="similarity">
    <text evidence="2">Belongs to the asparagine synthetase family.</text>
</comment>
<evidence type="ECO:0000256" key="6">
    <source>
        <dbReference type="ARBA" id="ARBA00022962"/>
    </source>
</evidence>
<dbReference type="OrthoDB" id="9763290at2"/>
<comment type="caution">
    <text evidence="12">The sequence shown here is derived from an EMBL/GenBank/DDBJ whole genome shotgun (WGS) entry which is preliminary data.</text>
</comment>
<dbReference type="InterPro" id="IPR033738">
    <property type="entry name" value="AsnB_N"/>
</dbReference>
<evidence type="ECO:0000313" key="12">
    <source>
        <dbReference type="EMBL" id="TDU68073.1"/>
    </source>
</evidence>
<dbReference type="GO" id="GO:0005829">
    <property type="term" value="C:cytosol"/>
    <property type="evidence" value="ECO:0007669"/>
    <property type="project" value="TreeGrafter"/>
</dbReference>
<keyword evidence="5 9" id="KW-0067">ATP-binding</keyword>
<dbReference type="PROSITE" id="PS51278">
    <property type="entry name" value="GATASE_TYPE_2"/>
    <property type="match status" value="1"/>
</dbReference>
<dbReference type="CDD" id="cd01991">
    <property type="entry name" value="Asn_synthase_B_C"/>
    <property type="match status" value="1"/>
</dbReference>
<protein>
    <recommendedName>
        <fullName evidence="3">asparagine synthase (glutamine-hydrolyzing)</fullName>
        <ecNumber evidence="3">6.3.5.4</ecNumber>
    </recommendedName>
</protein>
<dbReference type="InterPro" id="IPR006426">
    <property type="entry name" value="Asn_synth_AEB"/>
</dbReference>
<accession>A0A4V3FES0</accession>
<dbReference type="AlphaFoldDB" id="A0A4V3FES0"/>
<dbReference type="Gene3D" id="3.40.50.620">
    <property type="entry name" value="HUPs"/>
    <property type="match status" value="1"/>
</dbReference>
<keyword evidence="8" id="KW-0028">Amino-acid biosynthesis</keyword>
<evidence type="ECO:0000313" key="13">
    <source>
        <dbReference type="Proteomes" id="UP000295662"/>
    </source>
</evidence>
<evidence type="ECO:0000256" key="2">
    <source>
        <dbReference type="ARBA" id="ARBA00005752"/>
    </source>
</evidence>
<dbReference type="GO" id="GO:0006529">
    <property type="term" value="P:asparagine biosynthetic process"/>
    <property type="evidence" value="ECO:0007669"/>
    <property type="project" value="UniProtKB-KW"/>
</dbReference>
<name>A0A4V3FES0_9BACT</name>
<dbReference type="Pfam" id="PF13522">
    <property type="entry name" value="GATase_6"/>
    <property type="match status" value="1"/>
</dbReference>
<dbReference type="Gene3D" id="3.60.20.10">
    <property type="entry name" value="Glutamine Phosphoribosylpyrophosphate, subunit 1, domain 1"/>
    <property type="match status" value="1"/>
</dbReference>
<evidence type="ECO:0000256" key="9">
    <source>
        <dbReference type="PIRSR" id="PIRSR001589-2"/>
    </source>
</evidence>
<dbReference type="EMBL" id="SOCA01000006">
    <property type="protein sequence ID" value="TDU68073.1"/>
    <property type="molecule type" value="Genomic_DNA"/>
</dbReference>
<feature type="binding site" evidence="9">
    <location>
        <begin position="375"/>
        <end position="376"/>
    </location>
    <ligand>
        <name>ATP</name>
        <dbReference type="ChEBI" id="CHEBI:30616"/>
    </ligand>
</feature>
<dbReference type="SUPFAM" id="SSF56235">
    <property type="entry name" value="N-terminal nucleophile aminohydrolases (Ntn hydrolases)"/>
    <property type="match status" value="1"/>
</dbReference>
<evidence type="ECO:0000256" key="10">
    <source>
        <dbReference type="PIRSR" id="PIRSR001589-3"/>
    </source>
</evidence>
<evidence type="ECO:0000256" key="7">
    <source>
        <dbReference type="ARBA" id="ARBA00048741"/>
    </source>
</evidence>
<keyword evidence="4 9" id="KW-0547">Nucleotide-binding</keyword>
<dbReference type="GO" id="GO:0005524">
    <property type="term" value="F:ATP binding"/>
    <property type="evidence" value="ECO:0007669"/>
    <property type="project" value="UniProtKB-KW"/>
</dbReference>
<dbReference type="NCBIfam" id="TIGR01536">
    <property type="entry name" value="asn_synth_AEB"/>
    <property type="match status" value="1"/>
</dbReference>
<reference evidence="12 13" key="1">
    <citation type="submission" date="2019-03" db="EMBL/GenBank/DDBJ databases">
        <title>Genomic Encyclopedia of Archaeal and Bacterial Type Strains, Phase II (KMG-II): from individual species to whole genera.</title>
        <authorList>
            <person name="Goeker M."/>
        </authorList>
    </citation>
    <scope>NUCLEOTIDE SEQUENCE [LARGE SCALE GENOMIC DNA]</scope>
    <source>
        <strain evidence="12 13">ATCC 25309</strain>
    </source>
</reference>
<dbReference type="InterPro" id="IPR029055">
    <property type="entry name" value="Ntn_hydrolases_N"/>
</dbReference>
<keyword evidence="8" id="KW-0061">Asparagine biosynthesis</keyword>
<feature type="binding site" evidence="9">
    <location>
        <position position="105"/>
    </location>
    <ligand>
        <name>L-glutamine</name>
        <dbReference type="ChEBI" id="CHEBI:58359"/>
    </ligand>
</feature>
<comment type="catalytic activity">
    <reaction evidence="7">
        <text>L-aspartate + L-glutamine + ATP + H2O = L-asparagine + L-glutamate + AMP + diphosphate + H(+)</text>
        <dbReference type="Rhea" id="RHEA:12228"/>
        <dbReference type="ChEBI" id="CHEBI:15377"/>
        <dbReference type="ChEBI" id="CHEBI:15378"/>
        <dbReference type="ChEBI" id="CHEBI:29985"/>
        <dbReference type="ChEBI" id="CHEBI:29991"/>
        <dbReference type="ChEBI" id="CHEBI:30616"/>
        <dbReference type="ChEBI" id="CHEBI:33019"/>
        <dbReference type="ChEBI" id="CHEBI:58048"/>
        <dbReference type="ChEBI" id="CHEBI:58359"/>
        <dbReference type="ChEBI" id="CHEBI:456215"/>
        <dbReference type="EC" id="6.3.5.4"/>
    </reaction>
</comment>
<dbReference type="InterPro" id="IPR017932">
    <property type="entry name" value="GATase_2_dom"/>
</dbReference>
<evidence type="ECO:0000259" key="11">
    <source>
        <dbReference type="PROSITE" id="PS51278"/>
    </source>
</evidence>
<evidence type="ECO:0000256" key="5">
    <source>
        <dbReference type="ARBA" id="ARBA00022840"/>
    </source>
</evidence>
<feature type="site" description="Important for beta-aspartyl-AMP intermediate formation" evidence="10">
    <location>
        <position position="377"/>
    </location>
</feature>
<dbReference type="CDD" id="cd00712">
    <property type="entry name" value="AsnB"/>
    <property type="match status" value="1"/>
</dbReference>
<keyword evidence="6 8" id="KW-0315">Glutamine amidotransferase</keyword>
<dbReference type="EC" id="6.3.5.4" evidence="3"/>
<feature type="binding site" evidence="9">
    <location>
        <position position="302"/>
    </location>
    <ligand>
        <name>ATP</name>
        <dbReference type="ChEBI" id="CHEBI:30616"/>
    </ligand>
</feature>
<sequence length="653" mass="73842">MCGISGYLTLPRSRSSEQMNAEITRMTDAIASRGPDDSGVWADAAAGIVLGHRRLSILDLSPLGHQPMTSADGRFVIVFNGEIYNFQQLRADLELQGHGWRGHSDTEVMLAAFQQWGVMEATRRFNGMFAFALWDRQERVLHLGRDRMGEKPLYYGWSGDAFIFASELKAIRQYPGFNAGINRDAICSQLRFNYIPDPLCIYEGFYKLPPASLLTLSTASERPQPQLYWSLRGVIEHGVDHPFTGTETEAVDAFEALLKEAVGLRMISDVPLGAFLSGGVDSSLIVAMMQAQSARPVRTFTIGFDVPEYNEADFAKEVARHLKTDHTEMYVTGKDALETIPLLPGLYDEPFSDYSQIPTYLVCKMARQHVTVALSGDAGDELFGGYERYFVGRSLWNKFAWMPPALKKAAAGAMTLLPPQTLNSLGAVARPILPKRLRHMALGDKLHKLAEVVAAPGMETLYLNLMSHWKQPEQIVIGGHDPQTSITNKTGWPRVSDFTHRMMHLDMETYLPGDILTKVDRAAMGVSLEGRIPLLDTNLIEFAWRVPFSMKVRDGKGKWLMRETLYRHVPKALIDRPKRGFGVPLEHWLRHELRDWAEDLLSESRLKREGYFHPAPIRQKWQEHLSGTRNWHFYLWDVLMFQAWLAANKPNPV</sequence>
<evidence type="ECO:0000256" key="8">
    <source>
        <dbReference type="PIRSR" id="PIRSR001589-1"/>
    </source>
</evidence>
<feature type="active site" description="For GATase activity" evidence="8">
    <location>
        <position position="2"/>
    </location>
</feature>
<dbReference type="PANTHER" id="PTHR43284">
    <property type="entry name" value="ASPARAGINE SYNTHETASE (GLUTAMINE-HYDROLYZING)"/>
    <property type="match status" value="1"/>
</dbReference>
<dbReference type="Proteomes" id="UP000295662">
    <property type="component" value="Unassembled WGS sequence"/>
</dbReference>
<dbReference type="GO" id="GO:0004066">
    <property type="term" value="F:asparagine synthase (glutamine-hydrolyzing) activity"/>
    <property type="evidence" value="ECO:0007669"/>
    <property type="project" value="UniProtKB-EC"/>
</dbReference>
<proteinExistence type="inferred from homology"/>
<keyword evidence="13" id="KW-1185">Reference proteome</keyword>
<evidence type="ECO:0000256" key="4">
    <source>
        <dbReference type="ARBA" id="ARBA00022741"/>
    </source>
</evidence>
<dbReference type="PIRSF" id="PIRSF001589">
    <property type="entry name" value="Asn_synthetase_glu-h"/>
    <property type="match status" value="1"/>
</dbReference>
<comment type="pathway">
    <text evidence="1">Amino-acid biosynthesis; L-asparagine biosynthesis; L-asparagine from L-aspartate (L-Gln route): step 1/1.</text>
</comment>
<gene>
    <name evidence="12" type="ORF">EI77_03190</name>
</gene>
<dbReference type="PANTHER" id="PTHR43284:SF1">
    <property type="entry name" value="ASPARAGINE SYNTHETASE"/>
    <property type="match status" value="1"/>
</dbReference>
<evidence type="ECO:0000256" key="1">
    <source>
        <dbReference type="ARBA" id="ARBA00005187"/>
    </source>
</evidence>